<comment type="caution">
    <text evidence="2">The sequence shown here is derived from an EMBL/GenBank/DDBJ whole genome shotgun (WGS) entry which is preliminary data.</text>
</comment>
<protein>
    <submittedName>
        <fullName evidence="2">Vitellogenin 2</fullName>
    </submittedName>
</protein>
<dbReference type="EMBL" id="JAHGAV010000086">
    <property type="protein sequence ID" value="KAG6932893.1"/>
    <property type="molecule type" value="Genomic_DNA"/>
</dbReference>
<organism evidence="2 3">
    <name type="scientific">Chelydra serpentina</name>
    <name type="common">Snapping turtle</name>
    <name type="synonym">Testudo serpentina</name>
    <dbReference type="NCBI Taxonomy" id="8475"/>
    <lineage>
        <taxon>Eukaryota</taxon>
        <taxon>Metazoa</taxon>
        <taxon>Chordata</taxon>
        <taxon>Craniata</taxon>
        <taxon>Vertebrata</taxon>
        <taxon>Euteleostomi</taxon>
        <taxon>Archelosauria</taxon>
        <taxon>Testudinata</taxon>
        <taxon>Testudines</taxon>
        <taxon>Cryptodira</taxon>
        <taxon>Durocryptodira</taxon>
        <taxon>Americhelydia</taxon>
        <taxon>Chelydroidea</taxon>
        <taxon>Chelydridae</taxon>
        <taxon>Chelydra</taxon>
    </lineage>
</organism>
<gene>
    <name evidence="2" type="ORF">G0U57_020463</name>
</gene>
<dbReference type="SUPFAM" id="SSF56968">
    <property type="entry name" value="Lipovitellin-phosvitin complex, beta-sheet shell regions"/>
    <property type="match status" value="1"/>
</dbReference>
<reference evidence="2 3" key="1">
    <citation type="journal article" date="2020" name="G3 (Bethesda)">
        <title>Draft Genome of the Common Snapping Turtle, Chelydra serpentina, a Model for Phenotypic Plasticity in Reptiles.</title>
        <authorList>
            <person name="Das D."/>
            <person name="Singh S.K."/>
            <person name="Bierstedt J."/>
            <person name="Erickson A."/>
            <person name="Galli G.L.J."/>
            <person name="Crossley D.A. 2nd"/>
            <person name="Rhen T."/>
        </authorList>
    </citation>
    <scope>NUCLEOTIDE SEQUENCE [LARGE SCALE GENOMIC DNA]</scope>
    <source>
        <strain evidence="2">KW</strain>
    </source>
</reference>
<sequence>MSPPLSGDFRPSQLYESSLQVRADISPSIYSYTVAMMGINTEYFQSSIEIHSKLRVQTPLKFDAKIDMR</sequence>
<dbReference type="Pfam" id="PF09172">
    <property type="entry name" value="Vit_open_b-sht"/>
    <property type="match status" value="1"/>
</dbReference>
<dbReference type="Gene3D" id="2.20.80.10">
    <property type="entry name" value="Lipovitellin-phosvitin complex, chain A, domain 4"/>
    <property type="match status" value="1"/>
</dbReference>
<dbReference type="GO" id="GO:0005319">
    <property type="term" value="F:lipid transporter activity"/>
    <property type="evidence" value="ECO:0007669"/>
    <property type="project" value="InterPro"/>
</dbReference>
<proteinExistence type="predicted"/>
<feature type="domain" description="Vitellinogen open beta-sheet" evidence="1">
    <location>
        <begin position="9"/>
        <end position="68"/>
    </location>
</feature>
<dbReference type="InterPro" id="IPR015255">
    <property type="entry name" value="Vitellinogen_open_b-sht"/>
</dbReference>
<dbReference type="Proteomes" id="UP000765507">
    <property type="component" value="Unassembled WGS sequence"/>
</dbReference>
<dbReference type="InterPro" id="IPR015819">
    <property type="entry name" value="Lipid_transp_b-sht_shell"/>
</dbReference>
<feature type="non-terminal residue" evidence="2">
    <location>
        <position position="1"/>
    </location>
</feature>
<keyword evidence="3" id="KW-1185">Reference proteome</keyword>
<dbReference type="AlphaFoldDB" id="A0A8T1SWE9"/>
<evidence type="ECO:0000313" key="3">
    <source>
        <dbReference type="Proteomes" id="UP000765507"/>
    </source>
</evidence>
<evidence type="ECO:0000313" key="2">
    <source>
        <dbReference type="EMBL" id="KAG6932893.1"/>
    </source>
</evidence>
<evidence type="ECO:0000259" key="1">
    <source>
        <dbReference type="Pfam" id="PF09172"/>
    </source>
</evidence>
<name>A0A8T1SWE9_CHESE</name>
<accession>A0A8T1SWE9</accession>